<dbReference type="STRING" id="580340.Tlie_1155"/>
<evidence type="ECO:0000313" key="3">
    <source>
        <dbReference type="Proteomes" id="UP000005868"/>
    </source>
</evidence>
<gene>
    <name evidence="2" type="ordered locus">Tlie_1155</name>
</gene>
<evidence type="ECO:0000256" key="1">
    <source>
        <dbReference type="SAM" id="Phobius"/>
    </source>
</evidence>
<protein>
    <submittedName>
        <fullName evidence="2">Uncharacterized protein</fullName>
    </submittedName>
</protein>
<dbReference type="EMBL" id="CP003096">
    <property type="protein sequence ID" value="AER66887.1"/>
    <property type="molecule type" value="Genomic_DNA"/>
</dbReference>
<dbReference type="HOGENOM" id="CLU_2756508_0_0_0"/>
<feature type="transmembrane region" description="Helical" evidence="1">
    <location>
        <begin position="49"/>
        <end position="66"/>
    </location>
</feature>
<feature type="transmembrane region" description="Helical" evidence="1">
    <location>
        <begin position="18"/>
        <end position="37"/>
    </location>
</feature>
<accession>G7V5A4</accession>
<reference evidence="3" key="1">
    <citation type="submission" date="2011-10" db="EMBL/GenBank/DDBJ databases">
        <title>The complete genome of chromosome of Thermovirga lienii DSM 17291.</title>
        <authorList>
            <consortium name="US DOE Joint Genome Institute (JGI-PGF)"/>
            <person name="Lucas S."/>
            <person name="Copeland A."/>
            <person name="Lapidus A."/>
            <person name="Glavina del Rio T."/>
            <person name="Dalin E."/>
            <person name="Tice H."/>
            <person name="Bruce D."/>
            <person name="Goodwin L."/>
            <person name="Pitluck S."/>
            <person name="Peters L."/>
            <person name="Mikhailova N."/>
            <person name="Saunders E."/>
            <person name="Kyrpides N."/>
            <person name="Mavromatis K."/>
            <person name="Ivanova N."/>
            <person name="Last F.I."/>
            <person name="Brettin T."/>
            <person name="Detter J.C."/>
            <person name="Han C."/>
            <person name="Larimer F."/>
            <person name="Land M."/>
            <person name="Hauser L."/>
            <person name="Markowitz V."/>
            <person name="Cheng J.-F."/>
            <person name="Hugenholtz P."/>
            <person name="Woyke T."/>
            <person name="Wu D."/>
            <person name="Spring S."/>
            <person name="Schroeder M."/>
            <person name="Brambilla E.-M."/>
            <person name="Klenk H.-P."/>
            <person name="Eisen J.A."/>
        </authorList>
    </citation>
    <scope>NUCLEOTIDE SEQUENCE [LARGE SCALE GENOMIC DNA]</scope>
    <source>
        <strain evidence="3">ATCC BAA-1197 / DSM 17291 / Cas60314</strain>
    </source>
</reference>
<keyword evidence="1" id="KW-1133">Transmembrane helix</keyword>
<keyword evidence="1" id="KW-0472">Membrane</keyword>
<dbReference type="AlphaFoldDB" id="G7V5A4"/>
<name>G7V5A4_THELD</name>
<sequence length="70" mass="7874">MRKEDNSGNENNRSSRNFWGMILLISISMAVGFKMLLSVDAVRSAIEGPSKFVFVPILLFLGYLGTKIRH</sequence>
<reference evidence="2 3" key="2">
    <citation type="journal article" date="2012" name="Stand. Genomic Sci.">
        <title>Genome sequence of the moderately thermophilic, amino-acid-degrading and sulfur-reducing bacterium Thermovirga lienii type strain (Cas60314(T)).</title>
        <authorList>
            <person name="Goker M."/>
            <person name="Saunders E."/>
            <person name="Lapidus A."/>
            <person name="Nolan M."/>
            <person name="Lucas S."/>
            <person name="Hammon N."/>
            <person name="Deshpande S."/>
            <person name="Cheng J.F."/>
            <person name="Han C."/>
            <person name="Tapia R."/>
            <person name="Goodwin L.A."/>
            <person name="Pitluck S."/>
            <person name="Liolios K."/>
            <person name="Mavromatis K."/>
            <person name="Pagani I."/>
            <person name="Ivanova N."/>
            <person name="Mikhailova N."/>
            <person name="Pati A."/>
            <person name="Chen A."/>
            <person name="Palaniappan K."/>
            <person name="Land M."/>
            <person name="Chang Y.J."/>
            <person name="Jeffries C.D."/>
            <person name="Brambilla E.M."/>
            <person name="Rohde M."/>
            <person name="Spring S."/>
            <person name="Detter J.C."/>
            <person name="Woyke T."/>
            <person name="Bristow J."/>
            <person name="Eisen J.A."/>
            <person name="Markowitz V."/>
            <person name="Hugenholtz P."/>
            <person name="Kyrpides N.C."/>
            <person name="Klenk H.P."/>
        </authorList>
    </citation>
    <scope>NUCLEOTIDE SEQUENCE [LARGE SCALE GENOMIC DNA]</scope>
    <source>
        <strain evidence="3">ATCC BAA-1197 / DSM 17291 / Cas60314</strain>
    </source>
</reference>
<keyword evidence="3" id="KW-1185">Reference proteome</keyword>
<dbReference type="Proteomes" id="UP000005868">
    <property type="component" value="Chromosome"/>
</dbReference>
<dbReference type="KEGG" id="tli:Tlie_1155"/>
<keyword evidence="1" id="KW-0812">Transmembrane</keyword>
<evidence type="ECO:0000313" key="2">
    <source>
        <dbReference type="EMBL" id="AER66887.1"/>
    </source>
</evidence>
<organism evidence="2 3">
    <name type="scientific">Thermovirga lienii (strain ATCC BAA-1197 / DSM 17291 / Cas60314)</name>
    <dbReference type="NCBI Taxonomy" id="580340"/>
    <lineage>
        <taxon>Bacteria</taxon>
        <taxon>Thermotogati</taxon>
        <taxon>Synergistota</taxon>
        <taxon>Synergistia</taxon>
        <taxon>Synergistales</taxon>
        <taxon>Thermovirgaceae</taxon>
        <taxon>Thermovirga</taxon>
    </lineage>
</organism>
<proteinExistence type="predicted"/>